<dbReference type="Gene3D" id="3.30.160.60">
    <property type="entry name" value="Classic Zinc Finger"/>
    <property type="match status" value="7"/>
</dbReference>
<keyword evidence="9" id="KW-0539">Nucleus</keyword>
<dbReference type="Proteomes" id="UP000759131">
    <property type="component" value="Unassembled WGS sequence"/>
</dbReference>
<evidence type="ECO:0000256" key="8">
    <source>
        <dbReference type="ARBA" id="ARBA00023163"/>
    </source>
</evidence>
<organism evidence="14">
    <name type="scientific">Medioppia subpectinata</name>
    <dbReference type="NCBI Taxonomy" id="1979941"/>
    <lineage>
        <taxon>Eukaryota</taxon>
        <taxon>Metazoa</taxon>
        <taxon>Ecdysozoa</taxon>
        <taxon>Arthropoda</taxon>
        <taxon>Chelicerata</taxon>
        <taxon>Arachnida</taxon>
        <taxon>Acari</taxon>
        <taxon>Acariformes</taxon>
        <taxon>Sarcoptiformes</taxon>
        <taxon>Oribatida</taxon>
        <taxon>Brachypylina</taxon>
        <taxon>Oppioidea</taxon>
        <taxon>Oppiidae</taxon>
        <taxon>Medioppia</taxon>
    </lineage>
</organism>
<dbReference type="PROSITE" id="PS50011">
    <property type="entry name" value="PROTEIN_KINASE_DOM"/>
    <property type="match status" value="2"/>
</dbReference>
<dbReference type="GO" id="GO:0005654">
    <property type="term" value="C:nucleoplasm"/>
    <property type="evidence" value="ECO:0007669"/>
    <property type="project" value="TreeGrafter"/>
</dbReference>
<evidence type="ECO:0000256" key="2">
    <source>
        <dbReference type="ARBA" id="ARBA00022723"/>
    </source>
</evidence>
<feature type="domain" description="C2H2-type" evidence="13">
    <location>
        <begin position="343"/>
        <end position="373"/>
    </location>
</feature>
<comment type="subcellular location">
    <subcellularLocation>
        <location evidence="1">Nucleus</location>
    </subcellularLocation>
</comment>
<keyword evidence="10" id="KW-0863">Zinc-finger</keyword>
<dbReference type="PANTHER" id="PTHR24399:SF70">
    <property type="entry name" value="C2H2-TYPE DOMAIN-CONTAINING PROTEIN"/>
    <property type="match status" value="1"/>
</dbReference>
<keyword evidence="8" id="KW-0804">Transcription</keyword>
<keyword evidence="5" id="KW-0862">Zinc</keyword>
<feature type="binding site" evidence="11">
    <location>
        <position position="535"/>
    </location>
    <ligand>
        <name>ATP</name>
        <dbReference type="ChEBI" id="CHEBI:30616"/>
    </ligand>
</feature>
<dbReference type="GO" id="GO:0000978">
    <property type="term" value="F:RNA polymerase II cis-regulatory region sequence-specific DNA binding"/>
    <property type="evidence" value="ECO:0007669"/>
    <property type="project" value="TreeGrafter"/>
</dbReference>
<evidence type="ECO:0000256" key="3">
    <source>
        <dbReference type="ARBA" id="ARBA00022737"/>
    </source>
</evidence>
<evidence type="ECO:0000259" key="12">
    <source>
        <dbReference type="PROSITE" id="PS50011"/>
    </source>
</evidence>
<dbReference type="SUPFAM" id="SSF56112">
    <property type="entry name" value="Protein kinase-like (PK-like)"/>
    <property type="match status" value="2"/>
</dbReference>
<feature type="domain" description="C2H2-type" evidence="13">
    <location>
        <begin position="222"/>
        <end position="251"/>
    </location>
</feature>
<dbReference type="EMBL" id="OC856685">
    <property type="protein sequence ID" value="CAD7624120.1"/>
    <property type="molecule type" value="Genomic_DNA"/>
</dbReference>
<protein>
    <submittedName>
        <fullName evidence="14">Uncharacterized protein</fullName>
    </submittedName>
</protein>
<feature type="binding site" evidence="11">
    <location>
        <position position="930"/>
    </location>
    <ligand>
        <name>ATP</name>
        <dbReference type="ChEBI" id="CHEBI:30616"/>
    </ligand>
</feature>
<proteinExistence type="predicted"/>
<dbReference type="SMART" id="SM00220">
    <property type="entry name" value="S_TKc"/>
    <property type="match status" value="2"/>
</dbReference>
<dbReference type="Pfam" id="PF00096">
    <property type="entry name" value="zf-C2H2"/>
    <property type="match status" value="1"/>
</dbReference>
<dbReference type="GO" id="GO:0005524">
    <property type="term" value="F:ATP binding"/>
    <property type="evidence" value="ECO:0007669"/>
    <property type="project" value="UniProtKB-UniRule"/>
</dbReference>
<name>A0A7R9PX82_9ACAR</name>
<keyword evidence="2" id="KW-0479">Metal-binding</keyword>
<dbReference type="PROSITE" id="PS00028">
    <property type="entry name" value="ZINC_FINGER_C2H2_1"/>
    <property type="match status" value="8"/>
</dbReference>
<dbReference type="Gene3D" id="1.10.510.10">
    <property type="entry name" value="Transferase(Phosphotransferase) domain 1"/>
    <property type="match status" value="2"/>
</dbReference>
<dbReference type="InterPro" id="IPR011009">
    <property type="entry name" value="Kinase-like_dom_sf"/>
</dbReference>
<dbReference type="SUPFAM" id="SSF57667">
    <property type="entry name" value="beta-beta-alpha zinc fingers"/>
    <property type="match status" value="5"/>
</dbReference>
<dbReference type="Pfam" id="PF00069">
    <property type="entry name" value="Pkinase"/>
    <property type="match status" value="2"/>
</dbReference>
<dbReference type="InterPro" id="IPR017441">
    <property type="entry name" value="Protein_kinase_ATP_BS"/>
</dbReference>
<evidence type="ECO:0000256" key="4">
    <source>
        <dbReference type="ARBA" id="ARBA00022741"/>
    </source>
</evidence>
<feature type="domain" description="C2H2-type" evidence="13">
    <location>
        <begin position="191"/>
        <end position="221"/>
    </location>
</feature>
<evidence type="ECO:0000259" key="13">
    <source>
        <dbReference type="PROSITE" id="PS50157"/>
    </source>
</evidence>
<dbReference type="PANTHER" id="PTHR24399">
    <property type="entry name" value="ZINC FINGER AND BTB DOMAIN-CONTAINING"/>
    <property type="match status" value="1"/>
</dbReference>
<dbReference type="SMART" id="SM00355">
    <property type="entry name" value="ZnF_C2H2"/>
    <property type="match status" value="9"/>
</dbReference>
<evidence type="ECO:0000256" key="5">
    <source>
        <dbReference type="ARBA" id="ARBA00022833"/>
    </source>
</evidence>
<dbReference type="AlphaFoldDB" id="A0A7R9PX82"/>
<dbReference type="InterPro" id="IPR000719">
    <property type="entry name" value="Prot_kinase_dom"/>
</dbReference>
<feature type="domain" description="Protein kinase" evidence="12">
    <location>
        <begin position="503"/>
        <end position="791"/>
    </location>
</feature>
<evidence type="ECO:0000256" key="1">
    <source>
        <dbReference type="ARBA" id="ARBA00004123"/>
    </source>
</evidence>
<gene>
    <name evidence="14" type="ORF">OSB1V03_LOCUS4566</name>
</gene>
<evidence type="ECO:0000256" key="9">
    <source>
        <dbReference type="ARBA" id="ARBA00023242"/>
    </source>
</evidence>
<feature type="domain" description="Protein kinase" evidence="12">
    <location>
        <begin position="898"/>
        <end position="1178"/>
    </location>
</feature>
<sequence>MSELKLQTVNSKCGHNLRVDEVMATEDNDSQTWHQINQITHKDITNHQMLRQFKAINTLCLKLQTFQSILNNNYSVLNETIECENNFDLDINQTIVCKTFKISETLLSMNETKSSDNFSVINNTINNNNYFRCFWPNCHFKTKFNVNLNRHQLIHSNIKPFKCDFNDCNKSYNHQSLLINHKNNVHLNKRFKCDFNDCNKYFTQKSHVIKHKSSVHLNEKQFKCDVENCDKSYTEKRNLMRHKCLHSGEMPFICFYNNCNKGFKTKSELVKHKNSVHFIKRFKCDFNVCNKSFATNQRLNEHKNCVHLIEKRFKCNVENCGKSFGLKSFLNQHKRRHSGEKPFKCGFNECNKCFVQKHELLIHQNCVHLKQKPFKCIEENCGQSFGLKSRLNLHKLTHSGEKPFKCDFNVCNKNKEMAYELDEEYRNRLIEHTARGTDIEPHPAPYGHISGQPIQGPPHWPQIWPTYADTGVAHQRYTSVHDPLTAEDLAYLQTAHVGSVGAIKFDKILGAGCFANVWQVEAHNGWGRTRHMACKEPHESMSSISSISSMSSEGSQEGIEGIEDTVKQLMGDMFIHQCLPFHSNIVECVDIVGIPDPQTGFPYSVVCVFTELCDGVLLRDGDNSAMSEAHVLEWVRQIAGAVRFLHVDQRMVHVDIKPGNILYNCRPTNGTALTNCAILFPVGVEMRFPADCPRGDDPYAAPELGLDSCWAAPCDMWSLAASVAHCLLGFQTFIRLNKMRLLQLFQAVARNRPVPLAHPISAGVAKLVADMMARDPNQRPAIGQFPLHREMAHELNEEYRKRLIEHTARGAGIEPHPAPYGTDLGWDPMTYNYRQRRPKPGEPPIERPIQGPPHWTQIWPTYADTGVAHQRYTSVADPLTAEDLAYLQTAHVGSVGAIKFDKLLGSGTYGAVWQVESYNGWGRTRQMACKVFFFQDLQNWQIEENVAAFMTDMFILQSLPSHDNIVDTVDIVGIPDAQTGFPYSVVCLFTELCDGDLQSIIVEPLNQNGMPEAQVLEWVRDIASALRFLHVDNRMVHIDVKPDNILYTASVAGRRRTYKLCDFGFGVQFPIDTVMEFPKGAHTGTHTHASPELGVRQCLATPCDVYSLGATVANALLGSNTFSSLDKPKCLKLFQALARSIPVRLKNPISVGVAKLVETLLATDPTQRPAIGQFHMICLIRQEMDHELNPEYRKRLIEHTARDVAIEPHAAPYGTALGWDPMTYKDKKGRPKLKEAPMERPIQGPPHWTQIWPTYADTGLMWTHTII</sequence>
<accession>A0A7R9PX82</accession>
<feature type="domain" description="C2H2-type" evidence="13">
    <location>
        <begin position="313"/>
        <end position="342"/>
    </location>
</feature>
<dbReference type="PROSITE" id="PS50157">
    <property type="entry name" value="ZINC_FINGER_C2H2_2"/>
    <property type="match status" value="9"/>
</dbReference>
<keyword evidence="4 11" id="KW-0547">Nucleotide-binding</keyword>
<evidence type="ECO:0000256" key="11">
    <source>
        <dbReference type="PROSITE-ProRule" id="PRU10141"/>
    </source>
</evidence>
<evidence type="ECO:0000256" key="10">
    <source>
        <dbReference type="PROSITE-ProRule" id="PRU00042"/>
    </source>
</evidence>
<evidence type="ECO:0000256" key="6">
    <source>
        <dbReference type="ARBA" id="ARBA00022840"/>
    </source>
</evidence>
<dbReference type="OrthoDB" id="8961570at2759"/>
<dbReference type="InterPro" id="IPR013087">
    <property type="entry name" value="Znf_C2H2_type"/>
</dbReference>
<dbReference type="InterPro" id="IPR036236">
    <property type="entry name" value="Znf_C2H2_sf"/>
</dbReference>
<keyword evidence="7" id="KW-0805">Transcription regulation</keyword>
<dbReference type="GO" id="GO:0008270">
    <property type="term" value="F:zinc ion binding"/>
    <property type="evidence" value="ECO:0007669"/>
    <property type="project" value="UniProtKB-KW"/>
</dbReference>
<keyword evidence="6 11" id="KW-0067">ATP-binding</keyword>
<evidence type="ECO:0000313" key="14">
    <source>
        <dbReference type="EMBL" id="CAD7624120.1"/>
    </source>
</evidence>
<feature type="domain" description="C2H2-type" evidence="13">
    <location>
        <begin position="252"/>
        <end position="282"/>
    </location>
</feature>
<reference evidence="14" key="1">
    <citation type="submission" date="2020-11" db="EMBL/GenBank/DDBJ databases">
        <authorList>
            <person name="Tran Van P."/>
        </authorList>
    </citation>
    <scope>NUCLEOTIDE SEQUENCE</scope>
</reference>
<dbReference type="InterPro" id="IPR008271">
    <property type="entry name" value="Ser/Thr_kinase_AS"/>
</dbReference>
<feature type="domain" description="C2H2-type" evidence="13">
    <location>
        <begin position="131"/>
        <end position="160"/>
    </location>
</feature>
<keyword evidence="3" id="KW-0677">Repeat</keyword>
<dbReference type="GO" id="GO:0001227">
    <property type="term" value="F:DNA-binding transcription repressor activity, RNA polymerase II-specific"/>
    <property type="evidence" value="ECO:0007669"/>
    <property type="project" value="TreeGrafter"/>
</dbReference>
<evidence type="ECO:0000256" key="7">
    <source>
        <dbReference type="ARBA" id="ARBA00023015"/>
    </source>
</evidence>
<feature type="domain" description="C2H2-type" evidence="13">
    <location>
        <begin position="161"/>
        <end position="191"/>
    </location>
</feature>
<dbReference type="EMBL" id="CAJPIZ010002110">
    <property type="protein sequence ID" value="CAG2104550.1"/>
    <property type="molecule type" value="Genomic_DNA"/>
</dbReference>
<dbReference type="GO" id="GO:0004672">
    <property type="term" value="F:protein kinase activity"/>
    <property type="evidence" value="ECO:0007669"/>
    <property type="project" value="InterPro"/>
</dbReference>
<dbReference type="PROSITE" id="PS00108">
    <property type="entry name" value="PROTEIN_KINASE_ST"/>
    <property type="match status" value="2"/>
</dbReference>
<feature type="domain" description="C2H2-type" evidence="13">
    <location>
        <begin position="282"/>
        <end position="312"/>
    </location>
</feature>
<dbReference type="PROSITE" id="PS00107">
    <property type="entry name" value="PROTEIN_KINASE_ATP"/>
    <property type="match status" value="2"/>
</dbReference>
<evidence type="ECO:0000313" key="15">
    <source>
        <dbReference type="Proteomes" id="UP000759131"/>
    </source>
</evidence>
<keyword evidence="15" id="KW-1185">Reference proteome</keyword>
<feature type="domain" description="C2H2-type" evidence="13">
    <location>
        <begin position="374"/>
        <end position="403"/>
    </location>
</feature>